<feature type="region of interest" description="Disordered" evidence="1">
    <location>
        <begin position="29"/>
        <end position="101"/>
    </location>
</feature>
<proteinExistence type="predicted"/>
<dbReference type="PRINTS" id="PR01217">
    <property type="entry name" value="PRICHEXTENSN"/>
</dbReference>
<name>A0A3L6T1I8_PANMI</name>
<sequence>MVSTAAALNGTLLVAAVFLVLLHPSMGRQPGPAHHCPEPDNTGQEPAARAHHCSDDTEQQPLAPTPTPVPAPPPPPTPTPPPTPVLAPSPAPTPTPPTPTPAPAPAVDCPLYCSMQCNLQCQANETAGVTQCQADAVSNGNGCYDSCTTSVCPDKCVNSGCSFTNCTCDNSYARSCCQSCGQGIYATYSSCVNYYERAIQYCVINCQNDCNKNCTQG</sequence>
<reference evidence="4" key="1">
    <citation type="journal article" date="2019" name="Nat. Commun.">
        <title>The genome of broomcorn millet.</title>
        <authorList>
            <person name="Zou C."/>
            <person name="Miki D."/>
            <person name="Li D."/>
            <person name="Tang Q."/>
            <person name="Xiao L."/>
            <person name="Rajput S."/>
            <person name="Deng P."/>
            <person name="Jia W."/>
            <person name="Huang R."/>
            <person name="Zhang M."/>
            <person name="Sun Y."/>
            <person name="Hu J."/>
            <person name="Fu X."/>
            <person name="Schnable P.S."/>
            <person name="Li F."/>
            <person name="Zhang H."/>
            <person name="Feng B."/>
            <person name="Zhu X."/>
            <person name="Liu R."/>
            <person name="Schnable J.C."/>
            <person name="Zhu J.-K."/>
            <person name="Zhang H."/>
        </authorList>
    </citation>
    <scope>NUCLEOTIDE SEQUENCE [LARGE SCALE GENOMIC DNA]</scope>
</reference>
<dbReference type="EMBL" id="PQIB02000003">
    <property type="protein sequence ID" value="RLN29836.1"/>
    <property type="molecule type" value="Genomic_DNA"/>
</dbReference>
<evidence type="ECO:0000256" key="1">
    <source>
        <dbReference type="SAM" id="MobiDB-lite"/>
    </source>
</evidence>
<keyword evidence="2" id="KW-0732">Signal</keyword>
<accession>A0A3L6T1I8</accession>
<evidence type="ECO:0000256" key="2">
    <source>
        <dbReference type="SAM" id="SignalP"/>
    </source>
</evidence>
<dbReference type="STRING" id="4540.A0A3L6T1I8"/>
<organism evidence="3 4">
    <name type="scientific">Panicum miliaceum</name>
    <name type="common">Proso millet</name>
    <name type="synonym">Broomcorn millet</name>
    <dbReference type="NCBI Taxonomy" id="4540"/>
    <lineage>
        <taxon>Eukaryota</taxon>
        <taxon>Viridiplantae</taxon>
        <taxon>Streptophyta</taxon>
        <taxon>Embryophyta</taxon>
        <taxon>Tracheophyta</taxon>
        <taxon>Spermatophyta</taxon>
        <taxon>Magnoliopsida</taxon>
        <taxon>Liliopsida</taxon>
        <taxon>Poales</taxon>
        <taxon>Poaceae</taxon>
        <taxon>PACMAD clade</taxon>
        <taxon>Panicoideae</taxon>
        <taxon>Panicodae</taxon>
        <taxon>Paniceae</taxon>
        <taxon>Panicinae</taxon>
        <taxon>Panicum</taxon>
        <taxon>Panicum sect. Panicum</taxon>
    </lineage>
</organism>
<gene>
    <name evidence="3" type="ORF">C2845_PM05G19070</name>
</gene>
<evidence type="ECO:0000313" key="4">
    <source>
        <dbReference type="Proteomes" id="UP000275267"/>
    </source>
</evidence>
<keyword evidence="4" id="KW-1185">Reference proteome</keyword>
<protein>
    <submittedName>
        <fullName evidence="3">Keratin-associated protein 9-7-like</fullName>
    </submittedName>
</protein>
<dbReference type="Proteomes" id="UP000275267">
    <property type="component" value="Unassembled WGS sequence"/>
</dbReference>
<dbReference type="OrthoDB" id="677348at2759"/>
<evidence type="ECO:0000313" key="3">
    <source>
        <dbReference type="EMBL" id="RLN29836.1"/>
    </source>
</evidence>
<feature type="chain" id="PRO_5017955139" evidence="2">
    <location>
        <begin position="28"/>
        <end position="217"/>
    </location>
</feature>
<feature type="compositionally biased region" description="Pro residues" evidence="1">
    <location>
        <begin position="63"/>
        <end position="101"/>
    </location>
</feature>
<comment type="caution">
    <text evidence="3">The sequence shown here is derived from an EMBL/GenBank/DDBJ whole genome shotgun (WGS) entry which is preliminary data.</text>
</comment>
<feature type="signal peptide" evidence="2">
    <location>
        <begin position="1"/>
        <end position="27"/>
    </location>
</feature>
<dbReference type="AlphaFoldDB" id="A0A3L6T1I8"/>